<dbReference type="RefSeq" id="WP_158040476.1">
    <property type="nucleotide sequence ID" value="NZ_JACCFV010000001.1"/>
</dbReference>
<keyword evidence="2 3" id="KW-0067">ATP-binding</keyword>
<comment type="caution">
    <text evidence="6">The sequence shown here is derived from an EMBL/GenBank/DDBJ whole genome shotgun (WGS) entry which is preliminary data.</text>
</comment>
<sequence length="931" mass="97099">MNGDDHDEPLRPPAPETPPPLVPFPWVQACVPVVATVGLAFVTGHTAVLGFAVLGPLFAVGVFVDGRVRARRHRRREHERYRAEFAAFERLVMHRYARAIARTRNVRRDVRAVLAGRVEPSVVLDDAPGAPPTVALGRCTRTSDVRLGAAASDDPPALARLRGRVARVSGVPLTVRTHAIAVTGPDELVIACARALVVDLIANGEGERSIGFDGGPVADRLVRELVDGRALRGGVLRGAGPRTRPAPTAPPAAAGRPSLLIVLARPGRVPGTVGALLEVVDRHRARVHRHGVATERVAPTGLSRRALDRFLASLPDGAELPPDEPVRDLGALLALPSVTGAGPTTPVGTVEGAPFAIDLVTDGPHLVVGGTTGSGKSELLRTLAVGLAARTAPSELMLLAVDFKGGATFDALAPLPHCAGVVTDLDGDEADRLLAALTGELRRRERALRAAGGTDITDLEGRMPRLVVLVDEFQALADRHADVHEVFADLAARGRSLGIHLVLGAQRPAGAMRPALLANLGGRVCFRVTDAADAVALIGDAAPAAFPAARPGLALVRVGGECHRIVVGRCAAGTLEGIVERTRGTLPGGPPPWLPPLPKRLPLDSIPHAGGTAYGLVDEPSAQRQSPLMLAEGRRGGTLVVGAPGCGRTALARAVAHAATRSGRTALTVSPADVEAAWDVSWRIGVGEWPGRSVVLVVDDADLLVERLGDRHGGPLVERWCHIARALDHVTLVVTAQRLVAPLARLVPLLPGTVRMSLPGRHAFVLSGGEPSAFRADLPPGRAVVGASLAQIAWTEPAADAPRDERERTGIDARTGNMIVITPRERAWRAWAAAADLAPCAVPAPGAPPVPTGCVIGSAGEWQRSFGALTTFGGTLVLDGVDAVRVSALLGAPIDDPPIADPRRTVLVRAPDGVVRRADVPWHAAEGPDGS</sequence>
<evidence type="ECO:0000259" key="5">
    <source>
        <dbReference type="PROSITE" id="PS50901"/>
    </source>
</evidence>
<accession>A0A7J5BTT1</accession>
<dbReference type="SMART" id="SM00382">
    <property type="entry name" value="AAA"/>
    <property type="match status" value="2"/>
</dbReference>
<dbReference type="Proteomes" id="UP000467240">
    <property type="component" value="Unassembled WGS sequence"/>
</dbReference>
<dbReference type="InterPro" id="IPR027417">
    <property type="entry name" value="P-loop_NTPase"/>
</dbReference>
<feature type="transmembrane region" description="Helical" evidence="4">
    <location>
        <begin position="21"/>
        <end position="41"/>
    </location>
</feature>
<evidence type="ECO:0000256" key="1">
    <source>
        <dbReference type="ARBA" id="ARBA00022741"/>
    </source>
</evidence>
<reference evidence="6 7" key="1">
    <citation type="submission" date="2019-09" db="EMBL/GenBank/DDBJ databases">
        <title>Phylogeny of genus Pseudoclavibacter and closely related genus.</title>
        <authorList>
            <person name="Li Y."/>
        </authorList>
    </citation>
    <scope>NUCLEOTIDE SEQUENCE [LARGE SCALE GENOMIC DNA]</scope>
    <source>
        <strain evidence="6 7">DSM 23821</strain>
    </source>
</reference>
<feature type="transmembrane region" description="Helical" evidence="4">
    <location>
        <begin position="47"/>
        <end position="66"/>
    </location>
</feature>
<keyword evidence="4" id="KW-0472">Membrane</keyword>
<dbReference type="InterPro" id="IPR050206">
    <property type="entry name" value="FtsK/SpoIIIE/SftA"/>
</dbReference>
<evidence type="ECO:0000313" key="7">
    <source>
        <dbReference type="Proteomes" id="UP000467240"/>
    </source>
</evidence>
<protein>
    <recommendedName>
        <fullName evidence="5">FtsK domain-containing protein</fullName>
    </recommendedName>
</protein>
<dbReference type="GO" id="GO:0003677">
    <property type="term" value="F:DNA binding"/>
    <property type="evidence" value="ECO:0007669"/>
    <property type="project" value="InterPro"/>
</dbReference>
<evidence type="ECO:0000256" key="3">
    <source>
        <dbReference type="PROSITE-ProRule" id="PRU00289"/>
    </source>
</evidence>
<organism evidence="6 7">
    <name type="scientific">Pseudoclavibacter chungangensis</name>
    <dbReference type="NCBI Taxonomy" id="587635"/>
    <lineage>
        <taxon>Bacteria</taxon>
        <taxon>Bacillati</taxon>
        <taxon>Actinomycetota</taxon>
        <taxon>Actinomycetes</taxon>
        <taxon>Micrococcales</taxon>
        <taxon>Microbacteriaceae</taxon>
        <taxon>Pseudoclavibacter</taxon>
    </lineage>
</organism>
<dbReference type="CDD" id="cd01127">
    <property type="entry name" value="TrwB_TraG_TraD_VirD4"/>
    <property type="match status" value="1"/>
</dbReference>
<dbReference type="OrthoDB" id="9807790at2"/>
<dbReference type="Pfam" id="PF01580">
    <property type="entry name" value="FtsK_SpoIIIE"/>
    <property type="match status" value="1"/>
</dbReference>
<keyword evidence="4" id="KW-1133">Transmembrane helix</keyword>
<proteinExistence type="predicted"/>
<evidence type="ECO:0000256" key="4">
    <source>
        <dbReference type="SAM" id="Phobius"/>
    </source>
</evidence>
<dbReference type="GO" id="GO:0005524">
    <property type="term" value="F:ATP binding"/>
    <property type="evidence" value="ECO:0007669"/>
    <property type="project" value="UniProtKB-UniRule"/>
</dbReference>
<dbReference type="EMBL" id="WBJZ01000009">
    <property type="protein sequence ID" value="KAB1657311.1"/>
    <property type="molecule type" value="Genomic_DNA"/>
</dbReference>
<evidence type="ECO:0000313" key="6">
    <source>
        <dbReference type="EMBL" id="KAB1657311.1"/>
    </source>
</evidence>
<keyword evidence="7" id="KW-1185">Reference proteome</keyword>
<evidence type="ECO:0000256" key="2">
    <source>
        <dbReference type="ARBA" id="ARBA00022840"/>
    </source>
</evidence>
<gene>
    <name evidence="6" type="ORF">F8O01_08695</name>
</gene>
<keyword evidence="1 3" id="KW-0547">Nucleotide-binding</keyword>
<dbReference type="AlphaFoldDB" id="A0A7J5BTT1"/>
<dbReference type="InterPro" id="IPR002543">
    <property type="entry name" value="FtsK_dom"/>
</dbReference>
<dbReference type="SUPFAM" id="SSF52540">
    <property type="entry name" value="P-loop containing nucleoside triphosphate hydrolases"/>
    <property type="match status" value="2"/>
</dbReference>
<keyword evidence="4" id="KW-0812">Transmembrane</keyword>
<feature type="binding site" evidence="3">
    <location>
        <begin position="370"/>
        <end position="377"/>
    </location>
    <ligand>
        <name>ATP</name>
        <dbReference type="ChEBI" id="CHEBI:30616"/>
    </ligand>
</feature>
<dbReference type="InterPro" id="IPR003593">
    <property type="entry name" value="AAA+_ATPase"/>
</dbReference>
<feature type="domain" description="FtsK" evidence="5">
    <location>
        <begin position="352"/>
        <end position="535"/>
    </location>
</feature>
<dbReference type="PROSITE" id="PS50901">
    <property type="entry name" value="FTSK"/>
    <property type="match status" value="1"/>
</dbReference>
<name>A0A7J5BTT1_9MICO</name>
<dbReference type="Gene3D" id="3.40.50.300">
    <property type="entry name" value="P-loop containing nucleotide triphosphate hydrolases"/>
    <property type="match status" value="2"/>
</dbReference>
<dbReference type="PANTHER" id="PTHR22683:SF1">
    <property type="entry name" value="TYPE VII SECRETION SYSTEM PROTEIN ESSC"/>
    <property type="match status" value="1"/>
</dbReference>
<dbReference type="PANTHER" id="PTHR22683">
    <property type="entry name" value="SPORULATION PROTEIN RELATED"/>
    <property type="match status" value="1"/>
</dbReference>